<dbReference type="InterPro" id="IPR004218">
    <property type="entry name" value="GSHS_ATP-bd"/>
</dbReference>
<evidence type="ECO:0000313" key="13">
    <source>
        <dbReference type="Proteomes" id="UP001168167"/>
    </source>
</evidence>
<reference evidence="12" key="2">
    <citation type="journal article" date="2023" name="Microbiome">
        <title>Synthase-selected sorting approach identifies a beta-lactone synthase in a nudibranch symbiotic bacterium.</title>
        <authorList>
            <person name="Dzunkova M."/>
            <person name="La Clair J.J."/>
            <person name="Tyml T."/>
            <person name="Doud D."/>
            <person name="Schulz F."/>
            <person name="Piquer-Esteban S."/>
            <person name="Porcel Sanchis D."/>
            <person name="Osborn A."/>
            <person name="Robinson D."/>
            <person name="Louie K.B."/>
            <person name="Bowen B.P."/>
            <person name="Bowers R.M."/>
            <person name="Lee J."/>
            <person name="Arnau V."/>
            <person name="Diaz-Villanueva W."/>
            <person name="Stepanauskas R."/>
            <person name="Gosliner T."/>
            <person name="Date S.V."/>
            <person name="Northen T.R."/>
            <person name="Cheng J.F."/>
            <person name="Burkart M.D."/>
            <person name="Woyke T."/>
        </authorList>
    </citation>
    <scope>NUCLEOTIDE SEQUENCE</scope>
    <source>
        <strain evidence="12">Df01</strain>
    </source>
</reference>
<dbReference type="Gene3D" id="3.30.1490.20">
    <property type="entry name" value="ATP-grasp fold, A domain"/>
    <property type="match status" value="1"/>
</dbReference>
<dbReference type="HAMAP" id="MF_00162">
    <property type="entry name" value="GSH_S"/>
    <property type="match status" value="1"/>
</dbReference>
<reference evidence="12" key="1">
    <citation type="submission" date="2022-08" db="EMBL/GenBank/DDBJ databases">
        <authorList>
            <person name="Dzunkova M."/>
            <person name="La Clair J."/>
            <person name="Tyml T."/>
            <person name="Doud D."/>
            <person name="Schulz F."/>
            <person name="Piquer S."/>
            <person name="Porcel Sanchis D."/>
            <person name="Osborn A."/>
            <person name="Robinson D."/>
            <person name="Louie K.B."/>
            <person name="Bowen B.P."/>
            <person name="Bowers R."/>
            <person name="Lee J."/>
            <person name="Arnau Llombart V."/>
            <person name="Diaz Villanueva W."/>
            <person name="Gosliner T."/>
            <person name="Northen T."/>
            <person name="Cheng J.-F."/>
            <person name="Burkart M.D."/>
            <person name="Woyke T."/>
        </authorList>
    </citation>
    <scope>NUCLEOTIDE SEQUENCE</scope>
    <source>
        <strain evidence="12">Df01</strain>
    </source>
</reference>
<dbReference type="InterPro" id="IPR004215">
    <property type="entry name" value="GSHS_N"/>
</dbReference>
<evidence type="ECO:0000256" key="1">
    <source>
        <dbReference type="ARBA" id="ARBA00001936"/>
    </source>
</evidence>
<feature type="domain" description="ATP-grasp" evidence="11">
    <location>
        <begin position="127"/>
        <end position="317"/>
    </location>
</feature>
<protein>
    <recommendedName>
        <fullName evidence="10">Glutathione synthetase</fullName>
        <ecNumber evidence="10">6.3.2.3</ecNumber>
    </recommendedName>
    <alternativeName>
        <fullName evidence="10">GSH synthetase</fullName>
        <shortName evidence="10">GSH-S</shortName>
        <shortName evidence="10">GSHase</shortName>
    </alternativeName>
    <alternativeName>
        <fullName evidence="10">Glutathione synthase</fullName>
    </alternativeName>
</protein>
<dbReference type="Gene3D" id="3.30.470.20">
    <property type="entry name" value="ATP-grasp fold, B domain"/>
    <property type="match status" value="1"/>
</dbReference>
<name>A0ABT7QJQ2_9GAMM</name>
<comment type="cofactor">
    <cofactor evidence="1">
        <name>Mn(2+)</name>
        <dbReference type="ChEBI" id="CHEBI:29035"/>
    </cofactor>
</comment>
<dbReference type="GO" id="GO:0004363">
    <property type="term" value="F:glutathione synthase activity"/>
    <property type="evidence" value="ECO:0007669"/>
    <property type="project" value="UniProtKB-EC"/>
</dbReference>
<evidence type="ECO:0000256" key="5">
    <source>
        <dbReference type="ARBA" id="ARBA00022723"/>
    </source>
</evidence>
<keyword evidence="5" id="KW-0479">Metal-binding</keyword>
<dbReference type="InterPro" id="IPR013815">
    <property type="entry name" value="ATP_grasp_subdomain_1"/>
</dbReference>
<evidence type="ECO:0000256" key="3">
    <source>
        <dbReference type="ARBA" id="ARBA00022598"/>
    </source>
</evidence>
<keyword evidence="9" id="KW-0464">Manganese</keyword>
<evidence type="ECO:0000256" key="2">
    <source>
        <dbReference type="ARBA" id="ARBA00001946"/>
    </source>
</evidence>
<evidence type="ECO:0000256" key="8">
    <source>
        <dbReference type="ARBA" id="ARBA00022842"/>
    </source>
</evidence>
<keyword evidence="7 10" id="KW-0067">ATP-binding</keyword>
<evidence type="ECO:0000259" key="11">
    <source>
        <dbReference type="PROSITE" id="PS50975"/>
    </source>
</evidence>
<dbReference type="PANTHER" id="PTHR21621:SF4">
    <property type="entry name" value="GLUTATHIONE SYNTHETASE"/>
    <property type="match status" value="1"/>
</dbReference>
<keyword evidence="4 10" id="KW-0317">Glutathione biosynthesis</keyword>
<dbReference type="Pfam" id="PF02951">
    <property type="entry name" value="GSH-S_N"/>
    <property type="match status" value="1"/>
</dbReference>
<dbReference type="EMBL" id="JANQAO010000001">
    <property type="protein sequence ID" value="MDM5146948.1"/>
    <property type="molecule type" value="Genomic_DNA"/>
</dbReference>
<gene>
    <name evidence="10 12" type="primary">gshB</name>
    <name evidence="12" type="ORF">NQX30_00905</name>
</gene>
<organism evidence="12 13">
    <name type="scientific">Candidatus Doriopsillibacter californiensis</name>
    <dbReference type="NCBI Taxonomy" id="2970740"/>
    <lineage>
        <taxon>Bacteria</taxon>
        <taxon>Pseudomonadati</taxon>
        <taxon>Pseudomonadota</taxon>
        <taxon>Gammaproteobacteria</taxon>
        <taxon>Candidatus Tethybacterales</taxon>
        <taxon>Candidatus Persebacteraceae</taxon>
        <taxon>Candidatus Doriopsillibacter</taxon>
    </lineage>
</organism>
<accession>A0ABT7QJQ2</accession>
<keyword evidence="8" id="KW-0460">Magnesium</keyword>
<comment type="similarity">
    <text evidence="10">Belongs to the prokaryotic GSH synthase family.</text>
</comment>
<dbReference type="Proteomes" id="UP001168167">
    <property type="component" value="Unassembled WGS sequence"/>
</dbReference>
<evidence type="ECO:0000256" key="4">
    <source>
        <dbReference type="ARBA" id="ARBA00022684"/>
    </source>
</evidence>
<dbReference type="SUPFAM" id="SSF56059">
    <property type="entry name" value="Glutathione synthetase ATP-binding domain-like"/>
    <property type="match status" value="1"/>
</dbReference>
<keyword evidence="3 10" id="KW-0436">Ligase</keyword>
<evidence type="ECO:0000256" key="9">
    <source>
        <dbReference type="ARBA" id="ARBA00023211"/>
    </source>
</evidence>
<dbReference type="NCBIfam" id="TIGR01380">
    <property type="entry name" value="glut_syn"/>
    <property type="match status" value="1"/>
</dbReference>
<comment type="catalytic activity">
    <reaction evidence="10">
        <text>gamma-L-glutamyl-L-cysteine + glycine + ATP = glutathione + ADP + phosphate + H(+)</text>
        <dbReference type="Rhea" id="RHEA:13557"/>
        <dbReference type="ChEBI" id="CHEBI:15378"/>
        <dbReference type="ChEBI" id="CHEBI:30616"/>
        <dbReference type="ChEBI" id="CHEBI:43474"/>
        <dbReference type="ChEBI" id="CHEBI:57305"/>
        <dbReference type="ChEBI" id="CHEBI:57925"/>
        <dbReference type="ChEBI" id="CHEBI:58173"/>
        <dbReference type="ChEBI" id="CHEBI:456216"/>
        <dbReference type="EC" id="6.3.2.3"/>
    </reaction>
</comment>
<dbReference type="EC" id="6.3.2.3" evidence="10"/>
<dbReference type="InterPro" id="IPR011761">
    <property type="entry name" value="ATP-grasp"/>
</dbReference>
<dbReference type="Pfam" id="PF02955">
    <property type="entry name" value="GSH-S_ATP"/>
    <property type="match status" value="1"/>
</dbReference>
<sequence length="323" mass="35085">MLERTIFSVRFLFITDSLSRLKPQKDSTVALMRAAARAGDEIYACELADWSLHDCGVQVSAQKLRVVEEHASWYTVEESGDYAADFFNLVLMRKEPPADAAFMMNTLLLDAAIAMGTPVVNAPRALREYNEKLSIFRFPHHIAPTMVSADAKALADFHAAHDGAVIKPLDGMGGRGVYVSPPQDKNFPAIVDLLSSDGRDLIMAQTYLPAAREGDNRVFVIGGKPAPWMLARLPRENDHRGNMAAGGLAEARPLSVAARRIAEDIAPTLLAAGIIFAGLDVLGEHLTEINITCPTGLREVRDQTGDDLAEDVLDTVRAVLVPA</sequence>
<evidence type="ECO:0000313" key="12">
    <source>
        <dbReference type="EMBL" id="MDM5146948.1"/>
    </source>
</evidence>
<proteinExistence type="inferred from homology"/>
<evidence type="ECO:0000256" key="10">
    <source>
        <dbReference type="HAMAP-Rule" id="MF_00162"/>
    </source>
</evidence>
<dbReference type="Gene3D" id="3.40.50.20">
    <property type="match status" value="1"/>
</dbReference>
<dbReference type="PANTHER" id="PTHR21621">
    <property type="entry name" value="RIBOSOMAL PROTEIN S6 MODIFICATION PROTEIN"/>
    <property type="match status" value="1"/>
</dbReference>
<comment type="caution">
    <text evidence="12">The sequence shown here is derived from an EMBL/GenBank/DDBJ whole genome shotgun (WGS) entry which is preliminary data.</text>
</comment>
<dbReference type="SUPFAM" id="SSF52440">
    <property type="entry name" value="PreATP-grasp domain"/>
    <property type="match status" value="1"/>
</dbReference>
<dbReference type="InterPro" id="IPR006284">
    <property type="entry name" value="Glut_synth_pro"/>
</dbReference>
<comment type="pathway">
    <text evidence="10">Sulfur metabolism; glutathione biosynthesis; glutathione from L-cysteine and L-glutamate: step 2/2.</text>
</comment>
<evidence type="ECO:0000256" key="6">
    <source>
        <dbReference type="ARBA" id="ARBA00022741"/>
    </source>
</evidence>
<keyword evidence="6 10" id="KW-0547">Nucleotide-binding</keyword>
<dbReference type="PROSITE" id="PS50975">
    <property type="entry name" value="ATP_GRASP"/>
    <property type="match status" value="1"/>
</dbReference>
<keyword evidence="13" id="KW-1185">Reference proteome</keyword>
<comment type="cofactor">
    <cofactor evidence="2">
        <name>Mg(2+)</name>
        <dbReference type="ChEBI" id="CHEBI:18420"/>
    </cofactor>
</comment>
<evidence type="ECO:0000256" key="7">
    <source>
        <dbReference type="ARBA" id="ARBA00022840"/>
    </source>
</evidence>
<dbReference type="NCBIfam" id="NF003573">
    <property type="entry name" value="PRK05246.1"/>
    <property type="match status" value="1"/>
</dbReference>
<dbReference type="InterPro" id="IPR016185">
    <property type="entry name" value="PreATP-grasp_dom_sf"/>
</dbReference>